<accession>A0A0C3AKC5</accession>
<evidence type="ECO:0008006" key="3">
    <source>
        <dbReference type="Google" id="ProtNLM"/>
    </source>
</evidence>
<dbReference type="Proteomes" id="UP000054166">
    <property type="component" value="Unassembled WGS sequence"/>
</dbReference>
<reference evidence="2" key="2">
    <citation type="submission" date="2015-01" db="EMBL/GenBank/DDBJ databases">
        <title>Evolutionary Origins and Diversification of the Mycorrhizal Mutualists.</title>
        <authorList>
            <consortium name="DOE Joint Genome Institute"/>
            <consortium name="Mycorrhizal Genomics Consortium"/>
            <person name="Kohler A."/>
            <person name="Kuo A."/>
            <person name="Nagy L.G."/>
            <person name="Floudas D."/>
            <person name="Copeland A."/>
            <person name="Barry K.W."/>
            <person name="Cichocki N."/>
            <person name="Veneault-Fourrey C."/>
            <person name="LaButti K."/>
            <person name="Lindquist E.A."/>
            <person name="Lipzen A."/>
            <person name="Lundell T."/>
            <person name="Morin E."/>
            <person name="Murat C."/>
            <person name="Riley R."/>
            <person name="Ohm R."/>
            <person name="Sun H."/>
            <person name="Tunlid A."/>
            <person name="Henrissat B."/>
            <person name="Grigoriev I.V."/>
            <person name="Hibbett D.S."/>
            <person name="Martin F."/>
        </authorList>
    </citation>
    <scope>NUCLEOTIDE SEQUENCE [LARGE SCALE GENOMIC DNA]</scope>
    <source>
        <strain evidence="2">F 1598</strain>
    </source>
</reference>
<dbReference type="EMBL" id="KN833062">
    <property type="protein sequence ID" value="KIM74348.1"/>
    <property type="molecule type" value="Genomic_DNA"/>
</dbReference>
<dbReference type="InParanoid" id="A0A0C3AKC5"/>
<gene>
    <name evidence="1" type="ORF">PILCRDRAFT_828344</name>
</gene>
<dbReference type="InterPro" id="IPR032157">
    <property type="entry name" value="PAC4"/>
</dbReference>
<dbReference type="OrthoDB" id="368507at2759"/>
<dbReference type="PANTHER" id="PTHR33559">
    <property type="entry name" value="PROTEASOME ASSEMBLY CHAPERONE 4"/>
    <property type="match status" value="1"/>
</dbReference>
<name>A0A0C3AKC5_PILCF</name>
<dbReference type="PANTHER" id="PTHR33559:SF1">
    <property type="entry name" value="PROTEASOME ASSEMBLY CHAPERONE 4"/>
    <property type="match status" value="1"/>
</dbReference>
<proteinExistence type="predicted"/>
<organism evidence="1 2">
    <name type="scientific">Piloderma croceum (strain F 1598)</name>
    <dbReference type="NCBI Taxonomy" id="765440"/>
    <lineage>
        <taxon>Eukaryota</taxon>
        <taxon>Fungi</taxon>
        <taxon>Dikarya</taxon>
        <taxon>Basidiomycota</taxon>
        <taxon>Agaricomycotina</taxon>
        <taxon>Agaricomycetes</taxon>
        <taxon>Agaricomycetidae</taxon>
        <taxon>Atheliales</taxon>
        <taxon>Atheliaceae</taxon>
        <taxon>Piloderma</taxon>
    </lineage>
</organism>
<dbReference type="Pfam" id="PF16093">
    <property type="entry name" value="PAC4"/>
    <property type="match status" value="1"/>
</dbReference>
<evidence type="ECO:0000313" key="1">
    <source>
        <dbReference type="EMBL" id="KIM74348.1"/>
    </source>
</evidence>
<keyword evidence="2" id="KW-1185">Reference proteome</keyword>
<evidence type="ECO:0000313" key="2">
    <source>
        <dbReference type="Proteomes" id="UP000054166"/>
    </source>
</evidence>
<reference evidence="1 2" key="1">
    <citation type="submission" date="2014-04" db="EMBL/GenBank/DDBJ databases">
        <authorList>
            <consortium name="DOE Joint Genome Institute"/>
            <person name="Kuo A."/>
            <person name="Tarkka M."/>
            <person name="Buscot F."/>
            <person name="Kohler A."/>
            <person name="Nagy L.G."/>
            <person name="Floudas D."/>
            <person name="Copeland A."/>
            <person name="Barry K.W."/>
            <person name="Cichocki N."/>
            <person name="Veneault-Fourrey C."/>
            <person name="LaButti K."/>
            <person name="Lindquist E.A."/>
            <person name="Lipzen A."/>
            <person name="Lundell T."/>
            <person name="Morin E."/>
            <person name="Murat C."/>
            <person name="Sun H."/>
            <person name="Tunlid A."/>
            <person name="Henrissat B."/>
            <person name="Grigoriev I.V."/>
            <person name="Hibbett D.S."/>
            <person name="Martin F."/>
            <person name="Nordberg H.P."/>
            <person name="Cantor M.N."/>
            <person name="Hua S.X."/>
        </authorList>
    </citation>
    <scope>NUCLEOTIDE SEQUENCE [LARGE SCALE GENOMIC DNA]</scope>
    <source>
        <strain evidence="1 2">F 1598</strain>
    </source>
</reference>
<dbReference type="GO" id="GO:0043248">
    <property type="term" value="P:proteasome assembly"/>
    <property type="evidence" value="ECO:0007669"/>
    <property type="project" value="InterPro"/>
</dbReference>
<dbReference type="HOGENOM" id="CLU_120624_0_0_1"/>
<protein>
    <recommendedName>
        <fullName evidence="3">Proteasome assembly chaperone 3</fullName>
    </recommendedName>
</protein>
<sequence length="140" mass="15085">MSTAISIETKYLPSSDVSLPALALQVTRLVDSYMLWIGTTDAAPEDVSKAPLQGNLARDWACAMPAITSGVPAPATSLFRSSSSDVSLSMAQRLARRFRKQIFLSVDVPPTFLSMGQGSKLLLEVEKGVVEILKEMEIAP</sequence>
<dbReference type="AlphaFoldDB" id="A0A0C3AKC5"/>